<sequence length="229" mass="26981">MTIENLQLSNTTQNLNPLTMLQNLRAFLTTEEELVFMQLLFSSSSAIRGQNYGLKRKEAEKMLDIKNDDQAFYSFINRLNQAIARYFKVIYDEKRDQLIIMMRVPAKQAKTTLNKEALAILLYMFYQQEVLSHEFTLPQQLLTDFGHEMQHASRKLQNNIDILKKIGAVEEVQRTQQEQAYKVTAIGVHMFSNSFLRRATEFAQSSQLNKEEVVKFFRRYNLYEQEENQ</sequence>
<dbReference type="EMBL" id="CP014806">
    <property type="protein sequence ID" value="AMW99417.1"/>
    <property type="molecule type" value="Genomic_DNA"/>
</dbReference>
<reference evidence="2" key="2">
    <citation type="submission" date="2016-03" db="EMBL/GenBank/DDBJ databases">
        <authorList>
            <person name="Ploux O."/>
        </authorList>
    </citation>
    <scope>NUCLEOTIDE SEQUENCE [LARGE SCALE GENOMIC DNA]</scope>
    <source>
        <strain evidence="2">PP9</strain>
    </source>
</reference>
<dbReference type="RefSeq" id="WP_066788295.1">
    <property type="nucleotide sequence ID" value="NZ_CP014806.1"/>
</dbReference>
<dbReference type="Proteomes" id="UP000076021">
    <property type="component" value="Chromosome"/>
</dbReference>
<dbReference type="AlphaFoldDB" id="A0A143HCA7"/>
<reference evidence="1 2" key="1">
    <citation type="journal article" date="2016" name="Genome Announc.">
        <title>Whole-Genome Sequence of Rummeliibacillus stabekisii Strain PP9 Isolated from Antarctic Soil.</title>
        <authorList>
            <person name="da Mota F.F."/>
            <person name="Vollu R.E."/>
            <person name="Jurelevicius D."/>
            <person name="Seldin L."/>
        </authorList>
    </citation>
    <scope>NUCLEOTIDE SEQUENCE [LARGE SCALE GENOMIC DNA]</scope>
    <source>
        <strain evidence="1 2">PP9</strain>
    </source>
</reference>
<keyword evidence="2" id="KW-1185">Reference proteome</keyword>
<accession>A0A143HCA7</accession>
<protein>
    <submittedName>
        <fullName evidence="1">Uncharacterized protein</fullName>
    </submittedName>
</protein>
<dbReference type="OrthoDB" id="2571794at2"/>
<dbReference type="STRING" id="241244.ATY39_08010"/>
<dbReference type="KEGG" id="rst:ATY39_08010"/>
<gene>
    <name evidence="1" type="ORF">ATY39_08010</name>
</gene>
<name>A0A143HCA7_9BACL</name>
<organism evidence="1 2">
    <name type="scientific">Rummeliibacillus stabekisii</name>
    <dbReference type="NCBI Taxonomy" id="241244"/>
    <lineage>
        <taxon>Bacteria</taxon>
        <taxon>Bacillati</taxon>
        <taxon>Bacillota</taxon>
        <taxon>Bacilli</taxon>
        <taxon>Bacillales</taxon>
        <taxon>Caryophanaceae</taxon>
        <taxon>Rummeliibacillus</taxon>
    </lineage>
</organism>
<evidence type="ECO:0000313" key="2">
    <source>
        <dbReference type="Proteomes" id="UP000076021"/>
    </source>
</evidence>
<evidence type="ECO:0000313" key="1">
    <source>
        <dbReference type="EMBL" id="AMW99417.1"/>
    </source>
</evidence>
<proteinExistence type="predicted"/>